<dbReference type="InterPro" id="IPR018122">
    <property type="entry name" value="TF_fork_head_CS_1"/>
</dbReference>
<dbReference type="InterPro" id="IPR036390">
    <property type="entry name" value="WH_DNA-bd_sf"/>
</dbReference>
<dbReference type="GO" id="GO:0009653">
    <property type="term" value="P:anatomical structure morphogenesis"/>
    <property type="evidence" value="ECO:0007669"/>
    <property type="project" value="TreeGrafter"/>
</dbReference>
<evidence type="ECO:0000256" key="2">
    <source>
        <dbReference type="ARBA" id="ARBA00023015"/>
    </source>
</evidence>
<keyword evidence="3 6" id="KW-0238">DNA-binding</keyword>
<feature type="DNA-binding region" description="Fork-head" evidence="6">
    <location>
        <begin position="51"/>
        <end position="145"/>
    </location>
</feature>
<dbReference type="GO" id="GO:0000978">
    <property type="term" value="F:RNA polymerase II cis-regulatory region sequence-specific DNA binding"/>
    <property type="evidence" value="ECO:0007669"/>
    <property type="project" value="TreeGrafter"/>
</dbReference>
<feature type="region of interest" description="Disordered" evidence="7">
    <location>
        <begin position="143"/>
        <end position="176"/>
    </location>
</feature>
<dbReference type="PROSITE" id="PS00657">
    <property type="entry name" value="FORK_HEAD_1"/>
    <property type="match status" value="1"/>
</dbReference>
<reference evidence="10" key="1">
    <citation type="submission" date="2025-08" db="UniProtKB">
        <authorList>
            <consortium name="RefSeq"/>
        </authorList>
    </citation>
    <scope>IDENTIFICATION</scope>
    <source>
        <tissue evidence="10">Blood</tissue>
    </source>
</reference>
<evidence type="ECO:0000256" key="6">
    <source>
        <dbReference type="PROSITE-ProRule" id="PRU00089"/>
    </source>
</evidence>
<keyword evidence="9" id="KW-1185">Reference proteome</keyword>
<dbReference type="AlphaFoldDB" id="A0AA97JHA5"/>
<dbReference type="FunFam" id="1.10.10.10:FF:000016">
    <property type="entry name" value="Forkhead box protein I1"/>
    <property type="match status" value="1"/>
</dbReference>
<sequence>MQLEYPTVAASSRASLPPISEPGANSHLGMGLYSRLEPFQGPCVQASDGTKPPYSYIALITMAIQSTPDKKITLNGIYRYIMGRFAYYRDNKQGWQNSIRHNLSLNECFVKMPRDDKKPGKGNYWTLDPECYNMFENGSFLRRRRRFTRKRGPGRSSDGGKGEKMPPKCQSEQPAQTLPAKAIKVENNQSPPAPCPEMPDPGKSLPLEVPTAPLSCQEQPGPGSLAYAKLYTPRSRQLCLHPQDLSGSKPRLFEKDPGYPCLMARSQAKEVPLGNMQANQLGSSPHHGERMAQQPTQPHLDVKEILQSNPKLPQGSPKTGPEGKEASQPFCQLSPSFASLLGPGKASQVCSRQHSPDCLPAFDGESYAKSSVLPVFGSLGYSSPDTLSGNYQCRLQALNFCVNDHGCSTALEHLLAGPAAPTSAAPIQPTSFMQLQGEQEAWAGTPFSLQGGNGYQLGLPHCLYRTPGMLFFE</sequence>
<gene>
    <name evidence="10" type="primary">FOXS1</name>
</gene>
<evidence type="ECO:0000313" key="9">
    <source>
        <dbReference type="Proteomes" id="UP001190640"/>
    </source>
</evidence>
<evidence type="ECO:0000256" key="4">
    <source>
        <dbReference type="ARBA" id="ARBA00023163"/>
    </source>
</evidence>
<feature type="region of interest" description="Disordered" evidence="7">
    <location>
        <begin position="277"/>
        <end position="296"/>
    </location>
</feature>
<evidence type="ECO:0000313" key="10">
    <source>
        <dbReference type="RefSeq" id="XP_054837191.1"/>
    </source>
</evidence>
<comment type="subcellular location">
    <subcellularLocation>
        <location evidence="1 6">Nucleus</location>
    </subcellularLocation>
</comment>
<dbReference type="PRINTS" id="PR00053">
    <property type="entry name" value="FORKHEAD"/>
</dbReference>
<dbReference type="CTD" id="2307"/>
<keyword evidence="5 6" id="KW-0539">Nucleus</keyword>
<name>A0AA97JHA5_EUBMA</name>
<dbReference type="PROSITE" id="PS50039">
    <property type="entry name" value="FORK_HEAD_3"/>
    <property type="match status" value="1"/>
</dbReference>
<dbReference type="Gene3D" id="1.10.10.10">
    <property type="entry name" value="Winged helix-like DNA-binding domain superfamily/Winged helix DNA-binding domain"/>
    <property type="match status" value="1"/>
</dbReference>
<evidence type="ECO:0000256" key="1">
    <source>
        <dbReference type="ARBA" id="ARBA00004123"/>
    </source>
</evidence>
<evidence type="ECO:0000256" key="7">
    <source>
        <dbReference type="SAM" id="MobiDB-lite"/>
    </source>
</evidence>
<accession>A0AA97JHA5</accession>
<evidence type="ECO:0000256" key="5">
    <source>
        <dbReference type="ARBA" id="ARBA00023242"/>
    </source>
</evidence>
<feature type="compositionally biased region" description="Basic residues" evidence="7">
    <location>
        <begin position="143"/>
        <end position="153"/>
    </location>
</feature>
<organism evidence="9 10">
    <name type="scientific">Eublepharis macularius</name>
    <name type="common">Leopard gecko</name>
    <name type="synonym">Cyrtodactylus macularius</name>
    <dbReference type="NCBI Taxonomy" id="481883"/>
    <lineage>
        <taxon>Eukaryota</taxon>
        <taxon>Metazoa</taxon>
        <taxon>Chordata</taxon>
        <taxon>Craniata</taxon>
        <taxon>Vertebrata</taxon>
        <taxon>Euteleostomi</taxon>
        <taxon>Lepidosauria</taxon>
        <taxon>Squamata</taxon>
        <taxon>Bifurcata</taxon>
        <taxon>Gekkota</taxon>
        <taxon>Eublepharidae</taxon>
        <taxon>Eublepharinae</taxon>
        <taxon>Eublepharis</taxon>
    </lineage>
</organism>
<dbReference type="GeneID" id="129330937"/>
<dbReference type="InterPro" id="IPR050211">
    <property type="entry name" value="FOX_domain-containing"/>
</dbReference>
<keyword evidence="4" id="KW-0804">Transcription</keyword>
<dbReference type="SUPFAM" id="SSF46785">
    <property type="entry name" value="Winged helix' DNA-binding domain"/>
    <property type="match status" value="1"/>
</dbReference>
<dbReference type="RefSeq" id="XP_054837191.1">
    <property type="nucleotide sequence ID" value="XM_054981216.1"/>
</dbReference>
<keyword evidence="2" id="KW-0805">Transcription regulation</keyword>
<feature type="domain" description="Fork-head" evidence="8">
    <location>
        <begin position="51"/>
        <end position="145"/>
    </location>
</feature>
<dbReference type="InterPro" id="IPR036388">
    <property type="entry name" value="WH-like_DNA-bd_sf"/>
</dbReference>
<dbReference type="Pfam" id="PF00250">
    <property type="entry name" value="Forkhead"/>
    <property type="match status" value="1"/>
</dbReference>
<feature type="region of interest" description="Disordered" evidence="7">
    <location>
        <begin position="309"/>
        <end position="328"/>
    </location>
</feature>
<evidence type="ECO:0000259" key="8">
    <source>
        <dbReference type="PROSITE" id="PS50039"/>
    </source>
</evidence>
<dbReference type="KEGG" id="emc:129330937"/>
<dbReference type="GO" id="GO:0005634">
    <property type="term" value="C:nucleus"/>
    <property type="evidence" value="ECO:0007669"/>
    <property type="project" value="UniProtKB-SubCell"/>
</dbReference>
<dbReference type="PROSITE" id="PS00658">
    <property type="entry name" value="FORK_HEAD_2"/>
    <property type="match status" value="1"/>
</dbReference>
<dbReference type="PANTHER" id="PTHR11829">
    <property type="entry name" value="FORKHEAD BOX PROTEIN"/>
    <property type="match status" value="1"/>
</dbReference>
<dbReference type="PANTHER" id="PTHR11829:SF388">
    <property type="entry name" value="FORK HEAD DOMAIN-CONTAINING PROTEIN L1-RELATED"/>
    <property type="match status" value="1"/>
</dbReference>
<evidence type="ECO:0000256" key="3">
    <source>
        <dbReference type="ARBA" id="ARBA00023125"/>
    </source>
</evidence>
<feature type="region of interest" description="Disordered" evidence="7">
    <location>
        <begin position="186"/>
        <end position="205"/>
    </location>
</feature>
<dbReference type="Proteomes" id="UP001190640">
    <property type="component" value="Chromosome 5"/>
</dbReference>
<dbReference type="GO" id="GO:0030154">
    <property type="term" value="P:cell differentiation"/>
    <property type="evidence" value="ECO:0007669"/>
    <property type="project" value="TreeGrafter"/>
</dbReference>
<dbReference type="SMART" id="SM00339">
    <property type="entry name" value="FH"/>
    <property type="match status" value="1"/>
</dbReference>
<protein>
    <submittedName>
        <fullName evidence="10">Forkhead box protein S1</fullName>
    </submittedName>
</protein>
<proteinExistence type="predicted"/>
<dbReference type="InterPro" id="IPR001766">
    <property type="entry name" value="Fork_head_dom"/>
</dbReference>
<dbReference type="GO" id="GO:0000981">
    <property type="term" value="F:DNA-binding transcription factor activity, RNA polymerase II-specific"/>
    <property type="evidence" value="ECO:0007669"/>
    <property type="project" value="TreeGrafter"/>
</dbReference>
<dbReference type="InterPro" id="IPR030456">
    <property type="entry name" value="TF_fork_head_CS_2"/>
</dbReference>